<dbReference type="InterPro" id="IPR018750">
    <property type="entry name" value="DUF2306_membrane"/>
</dbReference>
<dbReference type="Proteomes" id="UP001500665">
    <property type="component" value="Unassembled WGS sequence"/>
</dbReference>
<keyword evidence="1" id="KW-0472">Membrane</keyword>
<keyword evidence="1" id="KW-0812">Transmembrane</keyword>
<keyword evidence="3" id="KW-1185">Reference proteome</keyword>
<protein>
    <recommendedName>
        <fullName evidence="4">Membrane protein DUF2306</fullName>
    </recommendedName>
</protein>
<sequence length="228" mass="24776">MWLMTPPLTRTPPTTRTGSRTAGLWWLALSAAAIAVFAPLPYLTTPLHDLAADDSGLAANYADRAPWLRAAFYVHVVGGGLVLLLSPLQLSSRLRSRAPKAHRACGRIVLSVIMVAGIAGLLMAPFNMAGPLGVAGFGMLAVLWTACAVAAYSTVRRRDIAAHRRWALRLFALTYAGVTLRLWMIVLTALQPGVAPETAFDRAYLLVPFLCWVPNLLIAERFHIRRAP</sequence>
<accession>A0ABN1QB75</accession>
<feature type="transmembrane region" description="Helical" evidence="1">
    <location>
        <begin position="21"/>
        <end position="40"/>
    </location>
</feature>
<evidence type="ECO:0000313" key="3">
    <source>
        <dbReference type="Proteomes" id="UP001500665"/>
    </source>
</evidence>
<feature type="transmembrane region" description="Helical" evidence="1">
    <location>
        <begin position="132"/>
        <end position="155"/>
    </location>
</feature>
<gene>
    <name evidence="2" type="ORF">GCM10009550_09330</name>
</gene>
<feature type="transmembrane region" description="Helical" evidence="1">
    <location>
        <begin position="167"/>
        <end position="190"/>
    </location>
</feature>
<comment type="caution">
    <text evidence="2">The sequence shown here is derived from an EMBL/GenBank/DDBJ whole genome shotgun (WGS) entry which is preliminary data.</text>
</comment>
<reference evidence="2 3" key="1">
    <citation type="journal article" date="2019" name="Int. J. Syst. Evol. Microbiol.">
        <title>The Global Catalogue of Microorganisms (GCM) 10K type strain sequencing project: providing services to taxonomists for standard genome sequencing and annotation.</title>
        <authorList>
            <consortium name="The Broad Institute Genomics Platform"/>
            <consortium name="The Broad Institute Genome Sequencing Center for Infectious Disease"/>
            <person name="Wu L."/>
            <person name="Ma J."/>
        </authorList>
    </citation>
    <scope>NUCLEOTIDE SEQUENCE [LARGE SCALE GENOMIC DNA]</scope>
    <source>
        <strain evidence="2 3">JCM 10696</strain>
    </source>
</reference>
<name>A0ABN1QB75_9ACTN</name>
<keyword evidence="1" id="KW-1133">Transmembrane helix</keyword>
<feature type="transmembrane region" description="Helical" evidence="1">
    <location>
        <begin position="108"/>
        <end position="126"/>
    </location>
</feature>
<feature type="transmembrane region" description="Helical" evidence="1">
    <location>
        <begin position="70"/>
        <end position="88"/>
    </location>
</feature>
<proteinExistence type="predicted"/>
<feature type="transmembrane region" description="Helical" evidence="1">
    <location>
        <begin position="202"/>
        <end position="219"/>
    </location>
</feature>
<evidence type="ECO:0008006" key="4">
    <source>
        <dbReference type="Google" id="ProtNLM"/>
    </source>
</evidence>
<dbReference type="Pfam" id="PF10067">
    <property type="entry name" value="DUF2306"/>
    <property type="match status" value="1"/>
</dbReference>
<evidence type="ECO:0000313" key="2">
    <source>
        <dbReference type="EMBL" id="GAA0940154.1"/>
    </source>
</evidence>
<organism evidence="2 3">
    <name type="scientific">Actinocorallia libanotica</name>
    <dbReference type="NCBI Taxonomy" id="46162"/>
    <lineage>
        <taxon>Bacteria</taxon>
        <taxon>Bacillati</taxon>
        <taxon>Actinomycetota</taxon>
        <taxon>Actinomycetes</taxon>
        <taxon>Streptosporangiales</taxon>
        <taxon>Thermomonosporaceae</taxon>
        <taxon>Actinocorallia</taxon>
    </lineage>
</organism>
<evidence type="ECO:0000256" key="1">
    <source>
        <dbReference type="SAM" id="Phobius"/>
    </source>
</evidence>
<dbReference type="EMBL" id="BAAAHH010000002">
    <property type="protein sequence ID" value="GAA0940154.1"/>
    <property type="molecule type" value="Genomic_DNA"/>
</dbReference>